<protein>
    <submittedName>
        <fullName evidence="1">Uncharacterized protein</fullName>
    </submittedName>
</protein>
<accession>A0ABQ9HWH4</accession>
<reference evidence="1 2" key="1">
    <citation type="submission" date="2023-02" db="EMBL/GenBank/DDBJ databases">
        <title>LHISI_Scaffold_Assembly.</title>
        <authorList>
            <person name="Stuart O.P."/>
            <person name="Cleave R."/>
            <person name="Magrath M.J.L."/>
            <person name="Mikheyev A.S."/>
        </authorList>
    </citation>
    <scope>NUCLEOTIDE SEQUENCE [LARGE SCALE GENOMIC DNA]</scope>
    <source>
        <strain evidence="1">Daus_M_001</strain>
        <tissue evidence="1">Leg muscle</tissue>
    </source>
</reference>
<dbReference type="Proteomes" id="UP001159363">
    <property type="component" value="Chromosome 3"/>
</dbReference>
<dbReference type="EMBL" id="JARBHB010000003">
    <property type="protein sequence ID" value="KAJ8888695.1"/>
    <property type="molecule type" value="Genomic_DNA"/>
</dbReference>
<evidence type="ECO:0000313" key="1">
    <source>
        <dbReference type="EMBL" id="KAJ8888695.1"/>
    </source>
</evidence>
<evidence type="ECO:0000313" key="2">
    <source>
        <dbReference type="Proteomes" id="UP001159363"/>
    </source>
</evidence>
<comment type="caution">
    <text evidence="1">The sequence shown here is derived from an EMBL/GenBank/DDBJ whole genome shotgun (WGS) entry which is preliminary data.</text>
</comment>
<name>A0ABQ9HWH4_9NEOP</name>
<keyword evidence="2" id="KW-1185">Reference proteome</keyword>
<sequence>MRRGLSATLAAWGHQLILNFALREFSQIKRQEHRLVPYVLATRQNHCTTKAIRVRLPAGSLTDFRSWGSYRTISLVGGFSRGYSVSPCPYIPTMLRFDLVSPSSVPKTPNLSTPIPENTTRIFRVLRVEAIAYLTHVAVSSLSLPDFSASPGEDRLKVLQFVESFAIFFLPRSQTLSGEFPPPHGTTNQLDNFSAMSFSTALTQPIIDRTVLRQEPVLSPTTTLELIGLHSMRPGLSRSADHRLVWDDYGLRGGERGVLNEAGRKTVNGKEGNGKRGKRPTAARQRLAGPLLTATTVFLQYPPARPRARLRPNFSDCRLLLPLSLPTASSSSLPPSLRCLSRSTLPLVTADSKLSGLKSLADFYPARRNIRAACVWVRARDVEIVLEDGASHRVFSGIFRFPRPCIPVLFHSHFISPSSALKTSRPHIWSYSVRVSHGCKKIERATHQLPHILCAQSTELVYGSGDTIISRGHSGAVGRILDSHPGEPGSIPGRVASRFPCVIIAPYDAAGLPREIL</sequence>
<proteinExistence type="predicted"/>
<organism evidence="1 2">
    <name type="scientific">Dryococelus australis</name>
    <dbReference type="NCBI Taxonomy" id="614101"/>
    <lineage>
        <taxon>Eukaryota</taxon>
        <taxon>Metazoa</taxon>
        <taxon>Ecdysozoa</taxon>
        <taxon>Arthropoda</taxon>
        <taxon>Hexapoda</taxon>
        <taxon>Insecta</taxon>
        <taxon>Pterygota</taxon>
        <taxon>Neoptera</taxon>
        <taxon>Polyneoptera</taxon>
        <taxon>Phasmatodea</taxon>
        <taxon>Verophasmatodea</taxon>
        <taxon>Anareolatae</taxon>
        <taxon>Phasmatidae</taxon>
        <taxon>Eurycanthinae</taxon>
        <taxon>Dryococelus</taxon>
    </lineage>
</organism>
<gene>
    <name evidence="1" type="ORF">PR048_008187</name>
</gene>